<dbReference type="InterPro" id="IPR023166">
    <property type="entry name" value="BaiN-like_dom_sf"/>
</dbReference>
<evidence type="ECO:0000259" key="5">
    <source>
        <dbReference type="Pfam" id="PF22780"/>
    </source>
</evidence>
<dbReference type="InterPro" id="IPR055178">
    <property type="entry name" value="RsdA/BaiN/AoA(So)-like_dom"/>
</dbReference>
<keyword evidence="7" id="KW-1185">Reference proteome</keyword>
<evidence type="ECO:0000256" key="1">
    <source>
        <dbReference type="ARBA" id="ARBA00001974"/>
    </source>
</evidence>
<dbReference type="OrthoDB" id="9773233at2"/>
<evidence type="ECO:0000313" key="7">
    <source>
        <dbReference type="Proteomes" id="UP000293583"/>
    </source>
</evidence>
<dbReference type="InterPro" id="IPR036188">
    <property type="entry name" value="FAD/NAD-bd_sf"/>
</dbReference>
<evidence type="ECO:0000256" key="2">
    <source>
        <dbReference type="ARBA" id="ARBA00022630"/>
    </source>
</evidence>
<dbReference type="Pfam" id="PF03486">
    <property type="entry name" value="HI0933_like"/>
    <property type="match status" value="1"/>
</dbReference>
<dbReference type="Gene3D" id="3.50.50.60">
    <property type="entry name" value="FAD/NAD(P)-binding domain"/>
    <property type="match status" value="1"/>
</dbReference>
<dbReference type="PANTHER" id="PTHR42887">
    <property type="entry name" value="OS12G0638800 PROTEIN"/>
    <property type="match status" value="1"/>
</dbReference>
<dbReference type="EMBL" id="SEWY01000002">
    <property type="protein sequence ID" value="TBH74521.1"/>
    <property type="molecule type" value="Genomic_DNA"/>
</dbReference>
<protein>
    <submittedName>
        <fullName evidence="6">NAD(P)/FAD-dependent oxidoreductase</fullName>
    </submittedName>
</protein>
<feature type="domain" description="RsdA/BaiN/AoA(So)-like insert" evidence="5">
    <location>
        <begin position="185"/>
        <end position="346"/>
    </location>
</feature>
<dbReference type="Pfam" id="PF22780">
    <property type="entry name" value="HI0933_like_1st"/>
    <property type="match status" value="1"/>
</dbReference>
<reference evidence="6 7" key="1">
    <citation type="submission" date="2019-02" db="EMBL/GenBank/DDBJ databases">
        <title>Genome of a new Bacteroidetes strain.</title>
        <authorList>
            <person name="Pitt A."/>
        </authorList>
    </citation>
    <scope>NUCLEOTIDE SEQUENCE [LARGE SCALE GENOMIC DNA]</scope>
    <source>
        <strain evidence="6 7">103A-SOEBACH</strain>
    </source>
</reference>
<comment type="caution">
    <text evidence="6">The sequence shown here is derived from an EMBL/GenBank/DDBJ whole genome shotgun (WGS) entry which is preliminary data.</text>
</comment>
<dbReference type="InterPro" id="IPR004792">
    <property type="entry name" value="BaiN-like"/>
</dbReference>
<evidence type="ECO:0000313" key="6">
    <source>
        <dbReference type="EMBL" id="TBH74521.1"/>
    </source>
</evidence>
<evidence type="ECO:0000256" key="3">
    <source>
        <dbReference type="ARBA" id="ARBA00022827"/>
    </source>
</evidence>
<dbReference type="Gene3D" id="1.10.8.260">
    <property type="entry name" value="HI0933 insert domain-like"/>
    <property type="match status" value="1"/>
</dbReference>
<comment type="cofactor">
    <cofactor evidence="1">
        <name>FAD</name>
        <dbReference type="ChEBI" id="CHEBI:57692"/>
    </cofactor>
</comment>
<dbReference type="Gene3D" id="2.40.30.10">
    <property type="entry name" value="Translation factors"/>
    <property type="match status" value="1"/>
</dbReference>
<dbReference type="PANTHER" id="PTHR42887:SF2">
    <property type="entry name" value="OS12G0638800 PROTEIN"/>
    <property type="match status" value="1"/>
</dbReference>
<accession>A0A4Q9BFH3</accession>
<dbReference type="Proteomes" id="UP000293583">
    <property type="component" value="Unassembled WGS sequence"/>
</dbReference>
<dbReference type="PRINTS" id="PR00368">
    <property type="entry name" value="FADPNR"/>
</dbReference>
<evidence type="ECO:0000259" key="4">
    <source>
        <dbReference type="Pfam" id="PF03486"/>
    </source>
</evidence>
<dbReference type="NCBIfam" id="TIGR00275">
    <property type="entry name" value="aminoacetone oxidase family FAD-binding enzyme"/>
    <property type="match status" value="1"/>
</dbReference>
<dbReference type="AlphaFoldDB" id="A0A4Q9BFH3"/>
<keyword evidence="3" id="KW-0274">FAD</keyword>
<name>A0A4Q9BFH3_9BACT</name>
<dbReference type="SUPFAM" id="SSF51905">
    <property type="entry name" value="FAD/NAD(P)-binding domain"/>
    <property type="match status" value="1"/>
</dbReference>
<dbReference type="RefSeq" id="WP_130922971.1">
    <property type="nucleotide sequence ID" value="NZ_JAANOL010000002.1"/>
</dbReference>
<dbReference type="InterPro" id="IPR057661">
    <property type="entry name" value="RsdA/BaiN/AoA(So)_Rossmann"/>
</dbReference>
<dbReference type="PRINTS" id="PR00411">
    <property type="entry name" value="PNDRDTASEI"/>
</dbReference>
<feature type="domain" description="RsdA/BaiN/AoA(So)-like Rossmann fold-like" evidence="4">
    <location>
        <begin position="2"/>
        <end position="399"/>
    </location>
</feature>
<proteinExistence type="predicted"/>
<keyword evidence="2" id="KW-0285">Flavoprotein</keyword>
<organism evidence="6 7">
    <name type="scientific">Aquirufa antheringensis</name>
    <dbReference type="NCBI Taxonomy" id="2516559"/>
    <lineage>
        <taxon>Bacteria</taxon>
        <taxon>Pseudomonadati</taxon>
        <taxon>Bacteroidota</taxon>
        <taxon>Cytophagia</taxon>
        <taxon>Cytophagales</taxon>
        <taxon>Flectobacillaceae</taxon>
        <taxon>Aquirufa</taxon>
    </lineage>
</organism>
<sequence length="409" mass="45350">MKIIVIGGGAAGFFAAISAKEHNPEAEVTILEKTSKFLGKVKISGGGRCNVTNATFNSRLLSENYPRGEKFLRKAFEVFNASSMVEWLETRGVALKTYHDNCIFPLSNDSQTIIDCFMSEARRLHINLHSSQSVEEIKPTAKGFRIHCRDTEYDADRVIVTTGGQPKMSGLHWLADIGHEIIPPVPSLFTFNMPQEPIRDLMGIVVEKARVRIEGQKLLGQGPLLVTHWGMSGPAILQLSAWGARILAEKEYRCAILVNWLDEIKEEELRAQISQVMKEHGAKMMANLNPFAMPNRLWVYLLEKNEIKTSLRWNELGGKALNKLINTLINDRYVVQGKTTFKEEFVTAGGVDLQDISVQTMESKKCPGLFFAGEVMDIDGITGGFNFQAAWTTGFIAGKSAASSPASPE</sequence>
<dbReference type="SUPFAM" id="SSF160996">
    <property type="entry name" value="HI0933 insert domain-like"/>
    <property type="match status" value="1"/>
</dbReference>
<gene>
    <name evidence="6" type="ORF">EWU20_05095</name>
</gene>